<evidence type="ECO:0000313" key="3">
    <source>
        <dbReference type="Proteomes" id="UP001412239"/>
    </source>
</evidence>
<evidence type="ECO:0000259" key="1">
    <source>
        <dbReference type="Pfam" id="PF05368"/>
    </source>
</evidence>
<dbReference type="AlphaFoldDB" id="A0A292Q6Y0"/>
<evidence type="ECO:0000313" key="2">
    <source>
        <dbReference type="EMBL" id="CUS14470.1"/>
    </source>
</evidence>
<feature type="non-terminal residue" evidence="2">
    <location>
        <position position="37"/>
    </location>
</feature>
<feature type="domain" description="NmrA-like" evidence="1">
    <location>
        <begin position="2"/>
        <end position="36"/>
    </location>
</feature>
<gene>
    <name evidence="2" type="ORF">GSTUAT00001521001</name>
</gene>
<dbReference type="EMBL" id="LN890959">
    <property type="protein sequence ID" value="CUS14470.1"/>
    <property type="molecule type" value="Genomic_DNA"/>
</dbReference>
<dbReference type="Proteomes" id="UP001412239">
    <property type="component" value="Unassembled WGS sequence"/>
</dbReference>
<accession>A0A292Q6Y0</accession>
<dbReference type="Pfam" id="PF05368">
    <property type="entry name" value="NmrA"/>
    <property type="match status" value="1"/>
</dbReference>
<dbReference type="InterPro" id="IPR036291">
    <property type="entry name" value="NAD(P)-bd_dom_sf"/>
</dbReference>
<organism evidence="2 3">
    <name type="scientific">Tuber aestivum</name>
    <name type="common">summer truffle</name>
    <dbReference type="NCBI Taxonomy" id="59557"/>
    <lineage>
        <taxon>Eukaryota</taxon>
        <taxon>Fungi</taxon>
        <taxon>Dikarya</taxon>
        <taxon>Ascomycota</taxon>
        <taxon>Pezizomycotina</taxon>
        <taxon>Pezizomycetes</taxon>
        <taxon>Pezizales</taxon>
        <taxon>Tuberaceae</taxon>
        <taxon>Tuber</taxon>
    </lineage>
</organism>
<keyword evidence="3" id="KW-1185">Reference proteome</keyword>
<dbReference type="InterPro" id="IPR008030">
    <property type="entry name" value="NmrA-like"/>
</dbReference>
<name>A0A292Q6Y0_9PEZI</name>
<dbReference type="SUPFAM" id="SSF51735">
    <property type="entry name" value="NAD(P)-binding Rossmann-fold domains"/>
    <property type="match status" value="1"/>
</dbReference>
<reference evidence="2" key="1">
    <citation type="submission" date="2015-10" db="EMBL/GenBank/DDBJ databases">
        <authorList>
            <person name="Regsiter A."/>
            <person name="william w."/>
        </authorList>
    </citation>
    <scope>NUCLEOTIDE SEQUENCE</scope>
    <source>
        <strain evidence="2">Montdore</strain>
    </source>
</reference>
<dbReference type="Gene3D" id="3.40.50.720">
    <property type="entry name" value="NAD(P)-binding Rossmann-like Domain"/>
    <property type="match status" value="1"/>
</dbReference>
<proteinExistence type="predicted"/>
<protein>
    <recommendedName>
        <fullName evidence="1">NmrA-like domain-containing protein</fullName>
    </recommendedName>
</protein>
<sequence>MSKIAIIGATGRAGSQLLEEALRRGHSVVAIARNTET</sequence>